<dbReference type="EMBL" id="CM042009">
    <property type="protein sequence ID" value="KAI3791314.1"/>
    <property type="molecule type" value="Genomic_DNA"/>
</dbReference>
<proteinExistence type="predicted"/>
<protein>
    <submittedName>
        <fullName evidence="1">Uncharacterized protein</fullName>
    </submittedName>
</protein>
<evidence type="ECO:0000313" key="2">
    <source>
        <dbReference type="Proteomes" id="UP001055811"/>
    </source>
</evidence>
<comment type="caution">
    <text evidence="1">The sequence shown here is derived from an EMBL/GenBank/DDBJ whole genome shotgun (WGS) entry which is preliminary data.</text>
</comment>
<reference evidence="2" key="1">
    <citation type="journal article" date="2022" name="Mol. Ecol. Resour.">
        <title>The genomes of chicory, endive, great burdock and yacon provide insights into Asteraceae palaeo-polyploidization history and plant inulin production.</title>
        <authorList>
            <person name="Fan W."/>
            <person name="Wang S."/>
            <person name="Wang H."/>
            <person name="Wang A."/>
            <person name="Jiang F."/>
            <person name="Liu H."/>
            <person name="Zhao H."/>
            <person name="Xu D."/>
            <person name="Zhang Y."/>
        </authorList>
    </citation>
    <scope>NUCLEOTIDE SEQUENCE [LARGE SCALE GENOMIC DNA]</scope>
    <source>
        <strain evidence="2">cv. Punajuju</strain>
    </source>
</reference>
<name>A0ACB9H6I8_CICIN</name>
<evidence type="ECO:0000313" key="1">
    <source>
        <dbReference type="EMBL" id="KAI3791314.1"/>
    </source>
</evidence>
<accession>A0ACB9H6I8</accession>
<dbReference type="Proteomes" id="UP001055811">
    <property type="component" value="Linkage Group LG01"/>
</dbReference>
<keyword evidence="2" id="KW-1185">Reference proteome</keyword>
<gene>
    <name evidence="1" type="ORF">L2E82_05058</name>
</gene>
<reference evidence="1 2" key="2">
    <citation type="journal article" date="2022" name="Mol. Ecol. Resour.">
        <title>The genomes of chicory, endive, great burdock and yacon provide insights into Asteraceae paleo-polyploidization history and plant inulin production.</title>
        <authorList>
            <person name="Fan W."/>
            <person name="Wang S."/>
            <person name="Wang H."/>
            <person name="Wang A."/>
            <person name="Jiang F."/>
            <person name="Liu H."/>
            <person name="Zhao H."/>
            <person name="Xu D."/>
            <person name="Zhang Y."/>
        </authorList>
    </citation>
    <scope>NUCLEOTIDE SEQUENCE [LARGE SCALE GENOMIC DNA]</scope>
    <source>
        <strain evidence="2">cv. Punajuju</strain>
        <tissue evidence="1">Leaves</tissue>
    </source>
</reference>
<organism evidence="1 2">
    <name type="scientific">Cichorium intybus</name>
    <name type="common">Chicory</name>
    <dbReference type="NCBI Taxonomy" id="13427"/>
    <lineage>
        <taxon>Eukaryota</taxon>
        <taxon>Viridiplantae</taxon>
        <taxon>Streptophyta</taxon>
        <taxon>Embryophyta</taxon>
        <taxon>Tracheophyta</taxon>
        <taxon>Spermatophyta</taxon>
        <taxon>Magnoliopsida</taxon>
        <taxon>eudicotyledons</taxon>
        <taxon>Gunneridae</taxon>
        <taxon>Pentapetalae</taxon>
        <taxon>asterids</taxon>
        <taxon>campanulids</taxon>
        <taxon>Asterales</taxon>
        <taxon>Asteraceae</taxon>
        <taxon>Cichorioideae</taxon>
        <taxon>Cichorieae</taxon>
        <taxon>Cichoriinae</taxon>
        <taxon>Cichorium</taxon>
    </lineage>
</organism>
<sequence length="317" mass="35193">MGVELMKEYGGIVMRGCQRLASRHPLLVFMSLVLIWIYRSFPALFALLVDALPVIASTTVLLGTLLFFGHSNAPEIQKEGKPYNHTIHNLKFRVMGETEIDCRGVKPERRGKACRKKARVVDEVSDSNMSSTPDKESISDYHSQRSVSSDDDDTVNLRHNSRPDEVKTNGGGETAHVKNMCLIPGYQGKSRSELSSPPFSHVTDHGDDEEEDYRSTIMPLMSHSTDQKIQEQGKETSLNTNSASTPEAVDSTSVHDFESDSDHKQDAQSPKSEHDAADSSVHDSNSDSTVSKPNEGLLPQTFNQVQQGLTSWFKWKA</sequence>